<reference evidence="3 4" key="1">
    <citation type="journal article" date="2019" name="Commun. Biol.">
        <title>The bagworm genome reveals a unique fibroin gene that provides high tensile strength.</title>
        <authorList>
            <person name="Kono N."/>
            <person name="Nakamura H."/>
            <person name="Ohtoshi R."/>
            <person name="Tomita M."/>
            <person name="Numata K."/>
            <person name="Arakawa K."/>
        </authorList>
    </citation>
    <scope>NUCLEOTIDE SEQUENCE [LARGE SCALE GENOMIC DNA]</scope>
</reference>
<dbReference type="Gene3D" id="1.10.8.20">
    <property type="entry name" value="N-terminal domain of phosphatidylinositol transfer protein sec14p"/>
    <property type="match status" value="1"/>
</dbReference>
<dbReference type="PANTHER" id="PTHR10174:SF231">
    <property type="entry name" value="CLAVESIN-2-LIKE PROTEIN"/>
    <property type="match status" value="1"/>
</dbReference>
<dbReference type="SUPFAM" id="SSF52087">
    <property type="entry name" value="CRAL/TRIO domain"/>
    <property type="match status" value="1"/>
</dbReference>
<protein>
    <submittedName>
        <fullName evidence="3">Clavesin-2</fullName>
    </submittedName>
</protein>
<dbReference type="OrthoDB" id="7837562at2759"/>
<dbReference type="AlphaFoldDB" id="A0A4C1TRR4"/>
<dbReference type="SUPFAM" id="SSF46938">
    <property type="entry name" value="CRAL/TRIO N-terminal domain"/>
    <property type="match status" value="1"/>
</dbReference>
<dbReference type="Gene3D" id="1.20.5.1200">
    <property type="entry name" value="Alpha-tocopherol transfer"/>
    <property type="match status" value="1"/>
</dbReference>
<dbReference type="GO" id="GO:1902936">
    <property type="term" value="F:phosphatidylinositol bisphosphate binding"/>
    <property type="evidence" value="ECO:0007669"/>
    <property type="project" value="TreeGrafter"/>
</dbReference>
<proteinExistence type="predicted"/>
<dbReference type="InterPro" id="IPR036865">
    <property type="entry name" value="CRAL-TRIO_dom_sf"/>
</dbReference>
<organism evidence="3 4">
    <name type="scientific">Eumeta variegata</name>
    <name type="common">Bagworm moth</name>
    <name type="synonym">Eumeta japonica</name>
    <dbReference type="NCBI Taxonomy" id="151549"/>
    <lineage>
        <taxon>Eukaryota</taxon>
        <taxon>Metazoa</taxon>
        <taxon>Ecdysozoa</taxon>
        <taxon>Arthropoda</taxon>
        <taxon>Hexapoda</taxon>
        <taxon>Insecta</taxon>
        <taxon>Pterygota</taxon>
        <taxon>Neoptera</taxon>
        <taxon>Endopterygota</taxon>
        <taxon>Lepidoptera</taxon>
        <taxon>Glossata</taxon>
        <taxon>Ditrysia</taxon>
        <taxon>Tineoidea</taxon>
        <taxon>Psychidae</taxon>
        <taxon>Oiketicinae</taxon>
        <taxon>Eumeta</taxon>
    </lineage>
</organism>
<dbReference type="PROSITE" id="PS50191">
    <property type="entry name" value="CRAL_TRIO"/>
    <property type="match status" value="1"/>
</dbReference>
<dbReference type="CDD" id="cd00170">
    <property type="entry name" value="SEC14"/>
    <property type="match status" value="1"/>
</dbReference>
<comment type="caution">
    <text evidence="3">The sequence shown here is derived from an EMBL/GenBank/DDBJ whole genome shotgun (WGS) entry which is preliminary data.</text>
</comment>
<dbReference type="STRING" id="151549.A0A4C1TRR4"/>
<keyword evidence="4" id="KW-1185">Reference proteome</keyword>
<dbReference type="InterPro" id="IPR001251">
    <property type="entry name" value="CRAL-TRIO_dom"/>
</dbReference>
<feature type="compositionally biased region" description="Low complexity" evidence="1">
    <location>
        <begin position="360"/>
        <end position="374"/>
    </location>
</feature>
<gene>
    <name evidence="3" type="primary">clvs2</name>
    <name evidence="3" type="ORF">EVAR_13316_1</name>
</gene>
<dbReference type="Gene3D" id="3.40.525.10">
    <property type="entry name" value="CRAL-TRIO lipid binding domain"/>
    <property type="match status" value="1"/>
</dbReference>
<sequence length="382" mass="43380">MKYAIKFYFSLRIVRSSNSIVVGTRLCKRGIIRFNERAAARARAACSAHTASRPRALWRRALAQSSHRVSERAVSQSRSGPPMNEYAEYDWRLPLPAAQRCGVGRVRLSDGDRQRALRGLRDAVDASLNLALRDKSRCQDDAFLRRFLYARKHDVQRSFELLVRYYEYRRAHPEFWAPADGGVLRALADGLPGVLAQRDRRGRCVLVLFAANWTPHACPLLSVYRALLLTLERTLDDVQNQANGYVVVVDWTEFTFKQSRNLQPKTLKLMIDGLQDCLPVRFKSIHFIGQPWYVETALAVIKPYLHAKTRDRIVLHGNNLSTLHDALPLDILPAELGGEGPSYNSERWLQEFCRGENLDPTPGARARAAAPNRIGGRRSAHR</sequence>
<dbReference type="InterPro" id="IPR036273">
    <property type="entry name" value="CRAL/TRIO_N_dom_sf"/>
</dbReference>
<dbReference type="Proteomes" id="UP000299102">
    <property type="component" value="Unassembled WGS sequence"/>
</dbReference>
<dbReference type="InterPro" id="IPR011074">
    <property type="entry name" value="CRAL/TRIO_N_dom"/>
</dbReference>
<dbReference type="SMART" id="SM01100">
    <property type="entry name" value="CRAL_TRIO_N"/>
    <property type="match status" value="1"/>
</dbReference>
<dbReference type="PRINTS" id="PR00180">
    <property type="entry name" value="CRETINALDHBP"/>
</dbReference>
<accession>A0A4C1TRR4</accession>
<dbReference type="GO" id="GO:0016020">
    <property type="term" value="C:membrane"/>
    <property type="evidence" value="ECO:0007669"/>
    <property type="project" value="TreeGrafter"/>
</dbReference>
<dbReference type="EMBL" id="BGZK01000081">
    <property type="protein sequence ID" value="GBP16691.1"/>
    <property type="molecule type" value="Genomic_DNA"/>
</dbReference>
<evidence type="ECO:0000259" key="2">
    <source>
        <dbReference type="PROSITE" id="PS50191"/>
    </source>
</evidence>
<feature type="region of interest" description="Disordered" evidence="1">
    <location>
        <begin position="359"/>
        <end position="382"/>
    </location>
</feature>
<evidence type="ECO:0000313" key="4">
    <source>
        <dbReference type="Proteomes" id="UP000299102"/>
    </source>
</evidence>
<feature type="domain" description="CRAL-TRIO" evidence="2">
    <location>
        <begin position="183"/>
        <end position="344"/>
    </location>
</feature>
<dbReference type="SMART" id="SM00516">
    <property type="entry name" value="SEC14"/>
    <property type="match status" value="1"/>
</dbReference>
<dbReference type="PANTHER" id="PTHR10174">
    <property type="entry name" value="ALPHA-TOCOPHEROL TRANSFER PROTEIN-RELATED"/>
    <property type="match status" value="1"/>
</dbReference>
<dbReference type="Pfam" id="PF00650">
    <property type="entry name" value="CRAL_TRIO"/>
    <property type="match status" value="1"/>
</dbReference>
<evidence type="ECO:0000313" key="3">
    <source>
        <dbReference type="EMBL" id="GBP16691.1"/>
    </source>
</evidence>
<name>A0A4C1TRR4_EUMVA</name>
<evidence type="ECO:0000256" key="1">
    <source>
        <dbReference type="SAM" id="MobiDB-lite"/>
    </source>
</evidence>